<evidence type="ECO:0000256" key="2">
    <source>
        <dbReference type="ARBA" id="ARBA00073854"/>
    </source>
</evidence>
<dbReference type="Proteomes" id="UP000319257">
    <property type="component" value="Unassembled WGS sequence"/>
</dbReference>
<dbReference type="AlphaFoldDB" id="A0A507BJC1"/>
<accession>A0A507BJC1</accession>
<dbReference type="InParanoid" id="A0A507BJC1"/>
<keyword evidence="5" id="KW-1185">Reference proteome</keyword>
<sequence length="455" mass="51927">MDSLFRDFGEATSKRAGYQLASTFTPEAPSSDPDRLLKIWRSTNYHEARNLIKRNIQRATSSTGLSRSTVEGWVEVYYLFWKAIGEILTVTGQLGDNDTTSWTKVFETWRDLTTAITRGYTNHGFEAWSIPCVYVIGKYLRIFAIKADDERSKNANDQGASFQDDFDPETEKHQHLEDCARQLNRIFTLCLSDRTPDLAESRKWGIYGVINLLFKTYFRLNSASLSRNVLKALNAYQGDMPALDSFPLSQQVTFKYYQGVLFFLEENYTEAEKHLTAAWMLCHKDAKRNQELILTYLIPCHLLTTHTLPTQELLRPYPRLQALFGPLSQCIKKGQLHNFDLALQEGEEEFVKRRIYLTLERGRDIALRNLLRKVFIAGGFEEAKEPGASPMRRTRVPVAEFAAAISLGSQERIDGDEVECLLANMIYKNLMKGYIHRERGIVVLSKAGAFPGTGV</sequence>
<dbReference type="InterPro" id="IPR045114">
    <property type="entry name" value="Csn12-like"/>
</dbReference>
<evidence type="ECO:0000256" key="1">
    <source>
        <dbReference type="ARBA" id="ARBA00025771"/>
    </source>
</evidence>
<dbReference type="OrthoDB" id="10252687at2759"/>
<dbReference type="RefSeq" id="XP_030998862.1">
    <property type="nucleotide sequence ID" value="XM_031137550.1"/>
</dbReference>
<dbReference type="GO" id="GO:0003723">
    <property type="term" value="F:RNA binding"/>
    <property type="evidence" value="ECO:0007669"/>
    <property type="project" value="InterPro"/>
</dbReference>
<dbReference type="PROSITE" id="PS50250">
    <property type="entry name" value="PCI"/>
    <property type="match status" value="1"/>
</dbReference>
<gene>
    <name evidence="4" type="ORF">E0L32_003269</name>
</gene>
<evidence type="ECO:0000313" key="4">
    <source>
        <dbReference type="EMBL" id="TPX17151.1"/>
    </source>
</evidence>
<reference evidence="4 5" key="1">
    <citation type="submission" date="2019-06" db="EMBL/GenBank/DDBJ databases">
        <title>Draft genome sequence of the filamentous fungus Phialemoniopsis curvata isolated from diesel fuel.</title>
        <authorList>
            <person name="Varaljay V.A."/>
            <person name="Lyon W.J."/>
            <person name="Crouch A.L."/>
            <person name="Drake C.E."/>
            <person name="Hollomon J.M."/>
            <person name="Nadeau L.J."/>
            <person name="Nunn H.S."/>
            <person name="Stevenson B.S."/>
            <person name="Bojanowski C.L."/>
            <person name="Crookes-Goodson W.J."/>
        </authorList>
    </citation>
    <scope>NUCLEOTIDE SEQUENCE [LARGE SCALE GENOMIC DNA]</scope>
    <source>
        <strain evidence="4 5">D216</strain>
    </source>
</reference>
<organism evidence="4 5">
    <name type="scientific">Thyridium curvatum</name>
    <dbReference type="NCBI Taxonomy" id="1093900"/>
    <lineage>
        <taxon>Eukaryota</taxon>
        <taxon>Fungi</taxon>
        <taxon>Dikarya</taxon>
        <taxon>Ascomycota</taxon>
        <taxon>Pezizomycotina</taxon>
        <taxon>Sordariomycetes</taxon>
        <taxon>Sordariomycetidae</taxon>
        <taxon>Thyridiales</taxon>
        <taxon>Thyridiaceae</taxon>
        <taxon>Thyridium</taxon>
    </lineage>
</organism>
<dbReference type="InterPro" id="IPR036388">
    <property type="entry name" value="WH-like_DNA-bd_sf"/>
</dbReference>
<dbReference type="FunCoup" id="A0A507BJC1">
    <property type="interactions" value="833"/>
</dbReference>
<dbReference type="GO" id="GO:0003690">
    <property type="term" value="F:double-stranded DNA binding"/>
    <property type="evidence" value="ECO:0007669"/>
    <property type="project" value="InterPro"/>
</dbReference>
<evidence type="ECO:0000259" key="3">
    <source>
        <dbReference type="PROSITE" id="PS50250"/>
    </source>
</evidence>
<name>A0A507BJC1_9PEZI</name>
<protein>
    <recommendedName>
        <fullName evidence="2">Protein CSN12 homolog</fullName>
    </recommendedName>
</protein>
<dbReference type="PANTHER" id="PTHR12732">
    <property type="entry name" value="UNCHARACTERIZED PROTEASOME COMPONENT REGION PCI-CONTAINING"/>
    <property type="match status" value="1"/>
</dbReference>
<dbReference type="EMBL" id="SKBQ01000014">
    <property type="protein sequence ID" value="TPX17151.1"/>
    <property type="molecule type" value="Genomic_DNA"/>
</dbReference>
<comment type="caution">
    <text evidence="4">The sequence shown here is derived from an EMBL/GenBank/DDBJ whole genome shotgun (WGS) entry which is preliminary data.</text>
</comment>
<dbReference type="PANTHER" id="PTHR12732:SF0">
    <property type="entry name" value="PCI DOMAIN-CONTAINING PROTEIN 2"/>
    <property type="match status" value="1"/>
</dbReference>
<dbReference type="STRING" id="1093900.A0A507BJC1"/>
<feature type="domain" description="PCI" evidence="3">
    <location>
        <begin position="252"/>
        <end position="449"/>
    </location>
</feature>
<dbReference type="GeneID" id="41970716"/>
<comment type="similarity">
    <text evidence="1">Belongs to the CSN12 family.</text>
</comment>
<evidence type="ECO:0000313" key="5">
    <source>
        <dbReference type="Proteomes" id="UP000319257"/>
    </source>
</evidence>
<dbReference type="InterPro" id="IPR000717">
    <property type="entry name" value="PCI_dom"/>
</dbReference>
<dbReference type="Pfam" id="PF01399">
    <property type="entry name" value="PCI"/>
    <property type="match status" value="1"/>
</dbReference>
<dbReference type="FunFam" id="1.10.10.10:FF:000366">
    <property type="entry name" value="COP9 signalosome complex subunit"/>
    <property type="match status" value="1"/>
</dbReference>
<proteinExistence type="inferred from homology"/>
<dbReference type="SMART" id="SM00753">
    <property type="entry name" value="PAM"/>
    <property type="match status" value="1"/>
</dbReference>
<dbReference type="Gene3D" id="1.10.10.10">
    <property type="entry name" value="Winged helix-like DNA-binding domain superfamily/Winged helix DNA-binding domain"/>
    <property type="match status" value="1"/>
</dbReference>